<dbReference type="InterPro" id="IPR054234">
    <property type="entry name" value="DUF6961"/>
</dbReference>
<dbReference type="RefSeq" id="WP_097382806.1">
    <property type="nucleotide sequence ID" value="NZ_CP023741.1"/>
</dbReference>
<gene>
    <name evidence="1" type="ORF">A6768_05145</name>
</gene>
<reference evidence="1 2" key="1">
    <citation type="submission" date="2017-10" db="EMBL/GenBank/DDBJ databases">
        <title>Sphingobium yanoikuyae S72.</title>
        <authorList>
            <person name="Sanchez E."/>
            <person name="Bustos P."/>
            <person name="Mendoza P."/>
            <person name="Guo X."/>
            <person name="Mendoza A."/>
        </authorList>
    </citation>
    <scope>NUCLEOTIDE SEQUENCE [LARGE SCALE GENOMIC DNA]</scope>
    <source>
        <strain evidence="1 2">S72</strain>
    </source>
</reference>
<dbReference type="Proteomes" id="UP000219422">
    <property type="component" value="Chromosome"/>
</dbReference>
<dbReference type="AlphaFoldDB" id="A0A291MX24"/>
<dbReference type="Pfam" id="PF22284">
    <property type="entry name" value="DUF6961"/>
    <property type="match status" value="1"/>
</dbReference>
<name>A0A291MX24_SPHYA</name>
<accession>A0A291MX24</accession>
<sequence length="67" mass="7344">MELDCRTFWAVAQKVVNAHGVDAPRFAARQIEFSAKAGDMSSLKAWNSIADRIDQLMAGKVAPYEGC</sequence>
<protein>
    <submittedName>
        <fullName evidence="1">Uncharacterized protein</fullName>
    </submittedName>
</protein>
<dbReference type="EMBL" id="CP023741">
    <property type="protein sequence ID" value="ATI79468.1"/>
    <property type="molecule type" value="Genomic_DNA"/>
</dbReference>
<evidence type="ECO:0000313" key="1">
    <source>
        <dbReference type="EMBL" id="ATI79468.1"/>
    </source>
</evidence>
<organism evidence="1 2">
    <name type="scientific">Sphingobium yanoikuyae</name>
    <name type="common">Sphingomonas yanoikuyae</name>
    <dbReference type="NCBI Taxonomy" id="13690"/>
    <lineage>
        <taxon>Bacteria</taxon>
        <taxon>Pseudomonadati</taxon>
        <taxon>Pseudomonadota</taxon>
        <taxon>Alphaproteobacteria</taxon>
        <taxon>Sphingomonadales</taxon>
        <taxon>Sphingomonadaceae</taxon>
        <taxon>Sphingobium</taxon>
    </lineage>
</organism>
<dbReference type="GeneID" id="97012909"/>
<dbReference type="KEGG" id="sya:A6768_05145"/>
<evidence type="ECO:0000313" key="2">
    <source>
        <dbReference type="Proteomes" id="UP000219422"/>
    </source>
</evidence>
<proteinExistence type="predicted"/>